<feature type="domain" description="Lipoyl-binding" evidence="8">
    <location>
        <begin position="153"/>
        <end position="228"/>
    </location>
</feature>
<dbReference type="InterPro" id="IPR000089">
    <property type="entry name" value="Biotin_lipoyl"/>
</dbReference>
<name>A0ABV7WE70_9MICO</name>
<dbReference type="PANTHER" id="PTHR43178:SF5">
    <property type="entry name" value="LIPOAMIDE ACYLTRANSFERASE COMPONENT OF BRANCHED-CHAIN ALPHA-KETO ACID DEHYDROGENASE COMPLEX, MITOCHONDRIAL"/>
    <property type="match status" value="1"/>
</dbReference>
<organism evidence="10 11">
    <name type="scientific">Aquipuribacter hungaricus</name>
    <dbReference type="NCBI Taxonomy" id="545624"/>
    <lineage>
        <taxon>Bacteria</taxon>
        <taxon>Bacillati</taxon>
        <taxon>Actinomycetota</taxon>
        <taxon>Actinomycetes</taxon>
        <taxon>Micrococcales</taxon>
        <taxon>Intrasporangiaceae</taxon>
        <taxon>Aquipuribacter</taxon>
    </lineage>
</organism>
<evidence type="ECO:0000256" key="4">
    <source>
        <dbReference type="ARBA" id="ARBA00022823"/>
    </source>
</evidence>
<dbReference type="InterPro" id="IPR014276">
    <property type="entry name" value="2-oxoglutarate_DH_E2"/>
</dbReference>
<evidence type="ECO:0000313" key="10">
    <source>
        <dbReference type="EMBL" id="MFC3688100.1"/>
    </source>
</evidence>
<feature type="domain" description="Lipoyl-binding" evidence="8">
    <location>
        <begin position="2"/>
        <end position="77"/>
    </location>
</feature>
<protein>
    <recommendedName>
        <fullName evidence="6">Dihydrolipoamide acetyltransferase component of pyruvate dehydrogenase complex</fullName>
        <ecNumber evidence="6">2.3.1.-</ecNumber>
    </recommendedName>
</protein>
<dbReference type="PANTHER" id="PTHR43178">
    <property type="entry name" value="DIHYDROLIPOAMIDE ACETYLTRANSFERASE COMPONENT OF PYRUVATE DEHYDROGENASE COMPLEX"/>
    <property type="match status" value="1"/>
</dbReference>
<evidence type="ECO:0000256" key="7">
    <source>
        <dbReference type="SAM" id="MobiDB-lite"/>
    </source>
</evidence>
<dbReference type="EC" id="2.3.1.-" evidence="6"/>
<accession>A0ABV7WE70</accession>
<dbReference type="Proteomes" id="UP001595685">
    <property type="component" value="Unassembled WGS sequence"/>
</dbReference>
<dbReference type="Pfam" id="PF00198">
    <property type="entry name" value="2-oxoacid_dh"/>
    <property type="match status" value="1"/>
</dbReference>
<comment type="caution">
    <text evidence="10">The sequence shown here is derived from an EMBL/GenBank/DDBJ whole genome shotgun (WGS) entry which is preliminary data.</text>
</comment>
<dbReference type="Pfam" id="PF00364">
    <property type="entry name" value="Biotin_lipoyl"/>
    <property type="match status" value="2"/>
</dbReference>
<proteinExistence type="inferred from homology"/>
<feature type="compositionally biased region" description="Basic and acidic residues" evidence="7">
    <location>
        <begin position="435"/>
        <end position="444"/>
    </location>
</feature>
<dbReference type="Gene3D" id="2.40.50.100">
    <property type="match status" value="2"/>
</dbReference>
<dbReference type="InterPro" id="IPR050743">
    <property type="entry name" value="2-oxoacid_DH_E2_comp"/>
</dbReference>
<dbReference type="SUPFAM" id="SSF51230">
    <property type="entry name" value="Single hybrid motif"/>
    <property type="match status" value="2"/>
</dbReference>
<dbReference type="PROSITE" id="PS50968">
    <property type="entry name" value="BIOTINYL_LIPOYL"/>
    <property type="match status" value="2"/>
</dbReference>
<evidence type="ECO:0000313" key="11">
    <source>
        <dbReference type="Proteomes" id="UP001595685"/>
    </source>
</evidence>
<dbReference type="InterPro" id="IPR036625">
    <property type="entry name" value="E3-bd_dom_sf"/>
</dbReference>
<comment type="cofactor">
    <cofactor evidence="1 6">
        <name>(R)-lipoate</name>
        <dbReference type="ChEBI" id="CHEBI:83088"/>
    </cofactor>
</comment>
<dbReference type="SUPFAM" id="SSF52777">
    <property type="entry name" value="CoA-dependent acyltransferases"/>
    <property type="match status" value="1"/>
</dbReference>
<dbReference type="InterPro" id="IPR004167">
    <property type="entry name" value="PSBD"/>
</dbReference>
<feature type="compositionally biased region" description="Basic and acidic residues" evidence="7">
    <location>
        <begin position="100"/>
        <end position="109"/>
    </location>
</feature>
<feature type="region of interest" description="Disordered" evidence="7">
    <location>
        <begin position="61"/>
        <end position="161"/>
    </location>
</feature>
<dbReference type="PROSITE" id="PS00189">
    <property type="entry name" value="LIPOYL"/>
    <property type="match status" value="2"/>
</dbReference>
<keyword evidence="11" id="KW-1185">Reference proteome</keyword>
<feature type="compositionally biased region" description="Low complexity" evidence="7">
    <location>
        <begin position="125"/>
        <end position="146"/>
    </location>
</feature>
<gene>
    <name evidence="10" type="primary">sucB</name>
    <name evidence="10" type="ORF">ACFOLH_07075</name>
</gene>
<reference evidence="11" key="1">
    <citation type="journal article" date="2019" name="Int. J. Syst. Evol. Microbiol.">
        <title>The Global Catalogue of Microorganisms (GCM) 10K type strain sequencing project: providing services to taxonomists for standard genome sequencing and annotation.</title>
        <authorList>
            <consortium name="The Broad Institute Genomics Platform"/>
            <consortium name="The Broad Institute Genome Sequencing Center for Infectious Disease"/>
            <person name="Wu L."/>
            <person name="Ma J."/>
        </authorList>
    </citation>
    <scope>NUCLEOTIDE SEQUENCE [LARGE SCALE GENOMIC DNA]</scope>
    <source>
        <strain evidence="11">NCAIM B.02333</strain>
    </source>
</reference>
<feature type="compositionally biased region" description="Low complexity" evidence="7">
    <location>
        <begin position="237"/>
        <end position="256"/>
    </location>
</feature>
<dbReference type="NCBIfam" id="TIGR02927">
    <property type="entry name" value="SucB_Actino"/>
    <property type="match status" value="1"/>
</dbReference>
<evidence type="ECO:0000259" key="9">
    <source>
        <dbReference type="PROSITE" id="PS51826"/>
    </source>
</evidence>
<dbReference type="EMBL" id="JBHRWW010000003">
    <property type="protein sequence ID" value="MFC3688100.1"/>
    <property type="molecule type" value="Genomic_DNA"/>
</dbReference>
<evidence type="ECO:0000256" key="3">
    <source>
        <dbReference type="ARBA" id="ARBA00022679"/>
    </source>
</evidence>
<dbReference type="Pfam" id="PF02817">
    <property type="entry name" value="E3_binding"/>
    <property type="match status" value="1"/>
</dbReference>
<keyword evidence="3 6" id="KW-0808">Transferase</keyword>
<feature type="compositionally biased region" description="Polar residues" evidence="7">
    <location>
        <begin position="302"/>
        <end position="329"/>
    </location>
</feature>
<dbReference type="RefSeq" id="WP_376983882.1">
    <property type="nucleotide sequence ID" value="NZ_JBHRWW010000003.1"/>
</dbReference>
<dbReference type="InterPro" id="IPR011053">
    <property type="entry name" value="Single_hybrid_motif"/>
</dbReference>
<dbReference type="InterPro" id="IPR003016">
    <property type="entry name" value="2-oxoA_DH_lipoyl-BS"/>
</dbReference>
<dbReference type="InterPro" id="IPR023213">
    <property type="entry name" value="CAT-like_dom_sf"/>
</dbReference>
<keyword evidence="5 6" id="KW-0012">Acyltransferase</keyword>
<dbReference type="Gene3D" id="4.10.320.10">
    <property type="entry name" value="E3-binding domain"/>
    <property type="match status" value="1"/>
</dbReference>
<dbReference type="InterPro" id="IPR001078">
    <property type="entry name" value="2-oxoacid_DH_actylTfrase"/>
</dbReference>
<evidence type="ECO:0000259" key="8">
    <source>
        <dbReference type="PROSITE" id="PS50968"/>
    </source>
</evidence>
<dbReference type="SUPFAM" id="SSF47005">
    <property type="entry name" value="Peripheral subunit-binding domain of 2-oxo acid dehydrogenase complex"/>
    <property type="match status" value="1"/>
</dbReference>
<feature type="domain" description="Peripheral subunit-binding (PSBD)" evidence="9">
    <location>
        <begin position="357"/>
        <end position="394"/>
    </location>
</feature>
<sequence length="674" mass="69024">MANPVNMPPLGESVTEGTVTRWLKQVGDRVEQDEPLVEIATDKVDTEIPSPVAGTLLEITVPEDETAEVGAQLAVIGEESEAGSGGGDAGGAPDDAATPEVREEERQDSGSEAPSSEDSVPVEQADVPAEAPSPDADAPAAKPTADTQHGGGGTEIVMPALGESVTEGTITRWLKAEGDTVEVDEPIVEVATDKVDTEIPSPVAGTVLRILVQEDETAEVGAPLVVVGDPSASGGSQDTPAQDPAPAEEPTQAPAADVEDAAAEQPPTTGTPQGSPEPLQDARSGQQPPEASGEHAGDTAEDSSAGQYNSPEAQVPQPTALDTTPTTQDSEQGSGAQPSGQGSGMSAVSTGGDASGYITPIVRKLAGEKGVDLSTVTGTGVGGRIRRQDVLAAAEAAEKASRAAAETPAPVEAPAPAAAAPAAAPAAQAAPASVDPRRGTREKMSRLRKVIAQRMVESLQVSAQLTTVVEVDVTRVAALRTRAKNSFAQREGVKLSFLPFFALAAVEALKAYPVVNSSVEGDEIVYHGGEHLGIAVDTERGLLVPVIKDAGDLNIAGLARKIADLAERTRTNKATPDELSGGTFTLTNTGSRGALFDTPILNQPQVAILGTGSVVKRPMVLTDAEGNESIAVRSMVYLALSYDHRVVDGADAARFLSTVKARLEEGAFESALGL</sequence>
<evidence type="ECO:0000256" key="1">
    <source>
        <dbReference type="ARBA" id="ARBA00001938"/>
    </source>
</evidence>
<feature type="region of interest" description="Disordered" evidence="7">
    <location>
        <begin position="401"/>
        <end position="444"/>
    </location>
</feature>
<feature type="compositionally biased region" description="Low complexity" evidence="7">
    <location>
        <begin position="263"/>
        <end position="278"/>
    </location>
</feature>
<evidence type="ECO:0000256" key="5">
    <source>
        <dbReference type="ARBA" id="ARBA00023315"/>
    </source>
</evidence>
<dbReference type="CDD" id="cd06849">
    <property type="entry name" value="lipoyl_domain"/>
    <property type="match status" value="2"/>
</dbReference>
<evidence type="ECO:0000256" key="6">
    <source>
        <dbReference type="RuleBase" id="RU003423"/>
    </source>
</evidence>
<dbReference type="PROSITE" id="PS51826">
    <property type="entry name" value="PSBD"/>
    <property type="match status" value="1"/>
</dbReference>
<dbReference type="Gene3D" id="3.30.559.10">
    <property type="entry name" value="Chloramphenicol acetyltransferase-like domain"/>
    <property type="match status" value="1"/>
</dbReference>
<feature type="compositionally biased region" description="Low complexity" evidence="7">
    <location>
        <begin position="330"/>
        <end position="346"/>
    </location>
</feature>
<evidence type="ECO:0000256" key="2">
    <source>
        <dbReference type="ARBA" id="ARBA00007317"/>
    </source>
</evidence>
<feature type="compositionally biased region" description="Low complexity" evidence="7">
    <location>
        <begin position="402"/>
        <end position="432"/>
    </location>
</feature>
<comment type="similarity">
    <text evidence="2 6">Belongs to the 2-oxoacid dehydrogenase family.</text>
</comment>
<feature type="region of interest" description="Disordered" evidence="7">
    <location>
        <begin position="222"/>
        <end position="356"/>
    </location>
</feature>
<keyword evidence="4 6" id="KW-0450">Lipoyl</keyword>